<dbReference type="RefSeq" id="WP_101830276.1">
    <property type="nucleotide sequence ID" value="NZ_FZMO01000035.1"/>
</dbReference>
<evidence type="ECO:0000313" key="5">
    <source>
        <dbReference type="Proteomes" id="UP000234331"/>
    </source>
</evidence>
<evidence type="ECO:0008006" key="6">
    <source>
        <dbReference type="Google" id="ProtNLM"/>
    </source>
</evidence>
<evidence type="ECO:0000259" key="2">
    <source>
        <dbReference type="Pfam" id="PF09664"/>
    </source>
</evidence>
<keyword evidence="5" id="KW-1185">Reference proteome</keyword>
<evidence type="ECO:0000256" key="1">
    <source>
        <dbReference type="SAM" id="MobiDB-lite"/>
    </source>
</evidence>
<dbReference type="Proteomes" id="UP000234331">
    <property type="component" value="Unassembled WGS sequence"/>
</dbReference>
<sequence>MTDGPLPAATAAWLGQPALRRLWVAVRRRLEGNYLAPRGLVRLANVTVEEREALGQLLGTVVTLHDGRATIRLDLLDAQLRASAADRGLVDVLAALNLPVEDRAGSRRARRDAWAIVWADAATALLPLSSAHAQEWPAHWLASIRQAGSLTRLGPEQAATLLAQAIATLTFLAGQGAAQPPGIVGRGELAERVTGSAHGLDDGAVLARLVLRGLAMAAGEDPAQATRDAPARRALWRTAGVVVDEVSSTVLTYGLRPPGLGWRERALRERADHGQETHLTLREIARISWGTSAAVVQVCENPRVVEAAATAGLTEVALVCTAGSPSTVVLDLLARLVAAGARLRYHGDFDWPGLALADRIIARFGAEPWRMAAQDYERAVAESTRRDTPALPLRGAPVEASWDPELAAAMTACGVAIHEESVLESLLDDLIHPETAAPPRPGTTDLELHGQQ</sequence>
<evidence type="ECO:0000313" key="4">
    <source>
        <dbReference type="EMBL" id="SNQ46209.1"/>
    </source>
</evidence>
<dbReference type="EMBL" id="FZMO01000035">
    <property type="protein sequence ID" value="SNQ46209.1"/>
    <property type="molecule type" value="Genomic_DNA"/>
</dbReference>
<feature type="domain" description="Conserved hypothetical protein CHP02679 N terminus" evidence="3">
    <location>
        <begin position="38"/>
        <end position="257"/>
    </location>
</feature>
<dbReference type="InterPro" id="IPR024466">
    <property type="entry name" value="CHP02679_N"/>
</dbReference>
<proteinExistence type="predicted"/>
<name>A0A2I2KKK9_9ACTN</name>
<dbReference type="NCBIfam" id="TIGR02679">
    <property type="entry name" value="TIGR02679 family protein"/>
    <property type="match status" value="1"/>
</dbReference>
<gene>
    <name evidence="4" type="ORF">FRACA_130033</name>
</gene>
<protein>
    <recommendedName>
        <fullName evidence="6">TIGR02679 family protein</fullName>
    </recommendedName>
</protein>
<dbReference type="AlphaFoldDB" id="A0A2I2KKK9"/>
<evidence type="ECO:0000259" key="3">
    <source>
        <dbReference type="Pfam" id="PF11796"/>
    </source>
</evidence>
<accession>A0A2I2KKK9</accession>
<dbReference type="InterPro" id="IPR013495">
    <property type="entry name" value="CHP02679"/>
</dbReference>
<dbReference type="InterPro" id="IPR024465">
    <property type="entry name" value="DUF2399"/>
</dbReference>
<dbReference type="Pfam" id="PF09664">
    <property type="entry name" value="DUF2399"/>
    <property type="match status" value="1"/>
</dbReference>
<feature type="domain" description="DUF2399" evidence="2">
    <location>
        <begin position="277"/>
        <end position="430"/>
    </location>
</feature>
<dbReference type="OrthoDB" id="8188786at2"/>
<dbReference type="Pfam" id="PF11796">
    <property type="entry name" value="DUF3323"/>
    <property type="match status" value="1"/>
</dbReference>
<feature type="region of interest" description="Disordered" evidence="1">
    <location>
        <begin position="433"/>
        <end position="452"/>
    </location>
</feature>
<reference evidence="4 5" key="1">
    <citation type="submission" date="2017-06" db="EMBL/GenBank/DDBJ databases">
        <authorList>
            <person name="Kim H.J."/>
            <person name="Triplett B.A."/>
        </authorList>
    </citation>
    <scope>NUCLEOTIDE SEQUENCE [LARGE SCALE GENOMIC DNA]</scope>
    <source>
        <strain evidence="4">FRACA_ARgP5</strain>
    </source>
</reference>
<organism evidence="4 5">
    <name type="scientific">Frankia canadensis</name>
    <dbReference type="NCBI Taxonomy" id="1836972"/>
    <lineage>
        <taxon>Bacteria</taxon>
        <taxon>Bacillati</taxon>
        <taxon>Actinomycetota</taxon>
        <taxon>Actinomycetes</taxon>
        <taxon>Frankiales</taxon>
        <taxon>Frankiaceae</taxon>
        <taxon>Frankia</taxon>
    </lineage>
</organism>